<dbReference type="PANTHER" id="PTHR43818:SF5">
    <property type="entry name" value="OXIDOREDUCTASE FAMILY PROTEIN"/>
    <property type="match status" value="1"/>
</dbReference>
<dbReference type="AlphaFoldDB" id="A0A178IHN5"/>
<dbReference type="Gene3D" id="3.40.50.720">
    <property type="entry name" value="NAD(P)-binding Rossmann-like Domain"/>
    <property type="match status" value="1"/>
</dbReference>
<dbReference type="InterPro" id="IPR036291">
    <property type="entry name" value="NAD(P)-bd_dom_sf"/>
</dbReference>
<dbReference type="PANTHER" id="PTHR43818">
    <property type="entry name" value="BCDNA.GH03377"/>
    <property type="match status" value="1"/>
</dbReference>
<protein>
    <recommendedName>
        <fullName evidence="5">Oxidoreductase</fullName>
    </recommendedName>
</protein>
<organism evidence="3 4">
    <name type="scientific">Termitidicoccus mucosus</name>
    <dbReference type="NCBI Taxonomy" id="1184151"/>
    <lineage>
        <taxon>Bacteria</taxon>
        <taxon>Pseudomonadati</taxon>
        <taxon>Verrucomicrobiota</taxon>
        <taxon>Opitutia</taxon>
        <taxon>Opitutales</taxon>
        <taxon>Opitutaceae</taxon>
        <taxon>Termitidicoccus</taxon>
    </lineage>
</organism>
<evidence type="ECO:0008006" key="5">
    <source>
        <dbReference type="Google" id="ProtNLM"/>
    </source>
</evidence>
<dbReference type="STRING" id="1184151.AW736_17195"/>
<dbReference type="Pfam" id="PF19051">
    <property type="entry name" value="GFO_IDH_MocA_C2"/>
    <property type="match status" value="1"/>
</dbReference>
<dbReference type="EMBL" id="LRRQ01000127">
    <property type="protein sequence ID" value="OAM88566.1"/>
    <property type="molecule type" value="Genomic_DNA"/>
</dbReference>
<sequence length="479" mass="52005">MRFPKIPSAALRRPGFPTRKISLEKILMTSPAQPPRPTRKQFLKAAGLLCAGIALPRFASGEPASPSLRAASRAAARTTANSRIRLAAIGTGGKGGRNLTDFLKNFRNIECVGVADPKAEARAKGGRIAKLPDDAVHSDFRDMLEKGGIDAVCVATPDHWHVPATLACIRRGIAVYVEKPLCRTLAEGRLLADTAAALDAKVLVGSQQRSMYPAILKAVRAVRSGRVGELRTIRVLLHKGNPGVPFTVEPVPPTIDYPLWLGPAPDKPYSARRVGGTFRQISDYSEGSISDWGAHHLDIVQMVLGMDRGGPSEVEGTGLFPAEGLYDVPYQYDARLYYPSRKVTVVVTTDPKDFPEVRGAKGLTNGIRFEGSEGFIFCDRVKTIASSPSMLDAGDFEGKAINRAAHLKNFMDMITQGAAPCAPTETGHRSATLCHLVYTAVRLRAHLKWDPVMERFEGANAGLANRALAIPRKEEWYHI</sequence>
<keyword evidence="4" id="KW-1185">Reference proteome</keyword>
<accession>A0A178IHN5</accession>
<comment type="caution">
    <text evidence="3">The sequence shown here is derived from an EMBL/GenBank/DDBJ whole genome shotgun (WGS) entry which is preliminary data.</text>
</comment>
<reference evidence="3 4" key="1">
    <citation type="submission" date="2016-01" db="EMBL/GenBank/DDBJ databases">
        <title>High potential of lignocellulose degradation of a new Verrucomicrobia species.</title>
        <authorList>
            <person name="Wang Y."/>
            <person name="Shi Y."/>
            <person name="Qiu Z."/>
            <person name="Liu S."/>
            <person name="Yang H."/>
        </authorList>
    </citation>
    <scope>NUCLEOTIDE SEQUENCE [LARGE SCALE GENOMIC DNA]</scope>
    <source>
        <strain evidence="3 4">TSB47</strain>
    </source>
</reference>
<dbReference type="InterPro" id="IPR050463">
    <property type="entry name" value="Gfo/Idh/MocA_oxidrdct_glycsds"/>
</dbReference>
<evidence type="ECO:0000259" key="2">
    <source>
        <dbReference type="Pfam" id="PF19051"/>
    </source>
</evidence>
<dbReference type="Gene3D" id="3.30.360.10">
    <property type="entry name" value="Dihydrodipicolinate Reductase, domain 2"/>
    <property type="match status" value="1"/>
</dbReference>
<proteinExistence type="predicted"/>
<evidence type="ECO:0000313" key="3">
    <source>
        <dbReference type="EMBL" id="OAM88566.1"/>
    </source>
</evidence>
<dbReference type="SUPFAM" id="SSF55347">
    <property type="entry name" value="Glyceraldehyde-3-phosphate dehydrogenase-like, C-terminal domain"/>
    <property type="match status" value="1"/>
</dbReference>
<dbReference type="Pfam" id="PF01408">
    <property type="entry name" value="GFO_IDH_MocA"/>
    <property type="match status" value="1"/>
</dbReference>
<dbReference type="InterPro" id="IPR000683">
    <property type="entry name" value="Gfo/Idh/MocA-like_OxRdtase_N"/>
</dbReference>
<evidence type="ECO:0000259" key="1">
    <source>
        <dbReference type="Pfam" id="PF01408"/>
    </source>
</evidence>
<dbReference type="InterPro" id="IPR043906">
    <property type="entry name" value="Gfo/Idh/MocA_OxRdtase_bact_C"/>
</dbReference>
<dbReference type="Proteomes" id="UP000078486">
    <property type="component" value="Unassembled WGS sequence"/>
</dbReference>
<dbReference type="SUPFAM" id="SSF51735">
    <property type="entry name" value="NAD(P)-binding Rossmann-fold domains"/>
    <property type="match status" value="1"/>
</dbReference>
<feature type="domain" description="Gfo/Idh/MocA-like oxidoreductase bacterial type C-terminal" evidence="2">
    <location>
        <begin position="247"/>
        <end position="476"/>
    </location>
</feature>
<dbReference type="GO" id="GO:0000166">
    <property type="term" value="F:nucleotide binding"/>
    <property type="evidence" value="ECO:0007669"/>
    <property type="project" value="InterPro"/>
</dbReference>
<gene>
    <name evidence="3" type="ORF">AW736_17195</name>
</gene>
<evidence type="ECO:0000313" key="4">
    <source>
        <dbReference type="Proteomes" id="UP000078486"/>
    </source>
</evidence>
<feature type="domain" description="Gfo/Idh/MocA-like oxidoreductase N-terminal" evidence="1">
    <location>
        <begin position="84"/>
        <end position="205"/>
    </location>
</feature>
<name>A0A178IHN5_9BACT</name>